<accession>V6HSJ8</accession>
<dbReference type="Proteomes" id="UP000018719">
    <property type="component" value="Unassembled WGS sequence"/>
</dbReference>
<proteinExistence type="predicted"/>
<dbReference type="AlphaFoldDB" id="V6HSJ8"/>
<comment type="caution">
    <text evidence="1">The sequence shown here is derived from an EMBL/GenBank/DDBJ whole genome shotgun (WGS) entry which is preliminary data.</text>
</comment>
<name>V6HSJ8_9LEPT</name>
<evidence type="ECO:0000313" key="2">
    <source>
        <dbReference type="Proteomes" id="UP000018719"/>
    </source>
</evidence>
<sequence length="57" mass="6649">MTEHEGKVEYGLRAVGNGQISNTVEIAWKSLYKISLKRIEDRFQDFYSISPICKNRK</sequence>
<organism evidence="1 2">
    <name type="scientific">Leptospira inadai serovar Lyme str. 10</name>
    <dbReference type="NCBI Taxonomy" id="1049790"/>
    <lineage>
        <taxon>Bacteria</taxon>
        <taxon>Pseudomonadati</taxon>
        <taxon>Spirochaetota</taxon>
        <taxon>Spirochaetia</taxon>
        <taxon>Leptospirales</taxon>
        <taxon>Leptospiraceae</taxon>
        <taxon>Leptospira</taxon>
    </lineage>
</organism>
<gene>
    <name evidence="1" type="ORF">LEP1GSC047_0961</name>
</gene>
<evidence type="ECO:0000313" key="1">
    <source>
        <dbReference type="EMBL" id="EQA35589.1"/>
    </source>
</evidence>
<protein>
    <submittedName>
        <fullName evidence="1">Uncharacterized protein</fullName>
    </submittedName>
</protein>
<reference evidence="1 2" key="1">
    <citation type="submission" date="2013-05" db="EMBL/GenBank/DDBJ databases">
        <authorList>
            <person name="Harkins D.M."/>
            <person name="Durkin A.S."/>
            <person name="Brinkac L.M."/>
            <person name="Haft D.H."/>
            <person name="Selengut J.D."/>
            <person name="Sanka R."/>
            <person name="DePew J."/>
            <person name="Purushe J."/>
            <person name="Hartskeerl R.A."/>
            <person name="Ahmed A."/>
            <person name="van der Linden H."/>
            <person name="Goris M.G.A."/>
            <person name="Vinetz J.M."/>
            <person name="Sutton G.G."/>
            <person name="Nierman W.C."/>
            <person name="Fouts D.E."/>
        </authorList>
    </citation>
    <scope>NUCLEOTIDE SEQUENCE [LARGE SCALE GENOMIC DNA]</scope>
    <source>
        <strain evidence="1 2">10</strain>
    </source>
</reference>
<dbReference type="EMBL" id="AHMM02000025">
    <property type="protein sequence ID" value="EQA35589.1"/>
    <property type="molecule type" value="Genomic_DNA"/>
</dbReference>